<gene>
    <name evidence="2" type="ORF">LIER_39953</name>
</gene>
<evidence type="ECO:0000313" key="2">
    <source>
        <dbReference type="EMBL" id="GAA0165317.1"/>
    </source>
</evidence>
<reference evidence="2 3" key="1">
    <citation type="submission" date="2024-01" db="EMBL/GenBank/DDBJ databases">
        <title>The complete chloroplast genome sequence of Lithospermum erythrorhizon: insights into the phylogenetic relationship among Boraginaceae species and the maternal lineages of purple gromwells.</title>
        <authorList>
            <person name="Okada T."/>
            <person name="Watanabe K."/>
        </authorList>
    </citation>
    <scope>NUCLEOTIDE SEQUENCE [LARGE SCALE GENOMIC DNA]</scope>
</reference>
<accession>A0AAV3QQS5</accession>
<feature type="region of interest" description="Disordered" evidence="1">
    <location>
        <begin position="1"/>
        <end position="28"/>
    </location>
</feature>
<dbReference type="AlphaFoldDB" id="A0AAV3QQS5"/>
<dbReference type="Proteomes" id="UP001454036">
    <property type="component" value="Unassembled WGS sequence"/>
</dbReference>
<dbReference type="EMBL" id="BAABME010022237">
    <property type="protein sequence ID" value="GAA0165317.1"/>
    <property type="molecule type" value="Genomic_DNA"/>
</dbReference>
<comment type="caution">
    <text evidence="2">The sequence shown here is derived from an EMBL/GenBank/DDBJ whole genome shotgun (WGS) entry which is preliminary data.</text>
</comment>
<evidence type="ECO:0000256" key="1">
    <source>
        <dbReference type="SAM" id="MobiDB-lite"/>
    </source>
</evidence>
<proteinExistence type="predicted"/>
<organism evidence="2 3">
    <name type="scientific">Lithospermum erythrorhizon</name>
    <name type="common">Purple gromwell</name>
    <name type="synonym">Lithospermum officinale var. erythrorhizon</name>
    <dbReference type="NCBI Taxonomy" id="34254"/>
    <lineage>
        <taxon>Eukaryota</taxon>
        <taxon>Viridiplantae</taxon>
        <taxon>Streptophyta</taxon>
        <taxon>Embryophyta</taxon>
        <taxon>Tracheophyta</taxon>
        <taxon>Spermatophyta</taxon>
        <taxon>Magnoliopsida</taxon>
        <taxon>eudicotyledons</taxon>
        <taxon>Gunneridae</taxon>
        <taxon>Pentapetalae</taxon>
        <taxon>asterids</taxon>
        <taxon>lamiids</taxon>
        <taxon>Boraginales</taxon>
        <taxon>Boraginaceae</taxon>
        <taxon>Boraginoideae</taxon>
        <taxon>Lithospermeae</taxon>
        <taxon>Lithospermum</taxon>
    </lineage>
</organism>
<evidence type="ECO:0000313" key="3">
    <source>
        <dbReference type="Proteomes" id="UP001454036"/>
    </source>
</evidence>
<protein>
    <submittedName>
        <fullName evidence="2">Uncharacterized protein</fullName>
    </submittedName>
</protein>
<keyword evidence="3" id="KW-1185">Reference proteome</keyword>
<name>A0AAV3QQS5_LITER</name>
<sequence>MHHILPVHDNVSSSPRKEDENLADNQPSLIGKGGFLGYSQGPITLSQNSKNILHFERSSSVFNETVKTGIDNHVLN</sequence>